<feature type="domain" description="HpaB/PvcC/4-BUDH N-terminal" evidence="5">
    <location>
        <begin position="6"/>
        <end position="267"/>
    </location>
</feature>
<keyword evidence="1" id="KW-0285">Flavoprotein</keyword>
<keyword evidence="2" id="KW-0274">FAD</keyword>
<evidence type="ECO:0000313" key="7">
    <source>
        <dbReference type="Proteomes" id="UP000184085"/>
    </source>
</evidence>
<dbReference type="Gene3D" id="1.20.140.10">
    <property type="entry name" value="Butyryl-CoA Dehydrogenase, subunit A, domain 3"/>
    <property type="match status" value="1"/>
</dbReference>
<evidence type="ECO:0000256" key="1">
    <source>
        <dbReference type="ARBA" id="ARBA00022630"/>
    </source>
</evidence>
<dbReference type="EMBL" id="FMJB01000022">
    <property type="protein sequence ID" value="SCM66476.1"/>
    <property type="molecule type" value="Genomic_DNA"/>
</dbReference>
<evidence type="ECO:0000259" key="4">
    <source>
        <dbReference type="Pfam" id="PF03241"/>
    </source>
</evidence>
<dbReference type="SUPFAM" id="SSF47203">
    <property type="entry name" value="Acyl-CoA dehydrogenase C-terminal domain-like"/>
    <property type="match status" value="1"/>
</dbReference>
<keyword evidence="3" id="KW-0560">Oxidoreductase</keyword>
<protein>
    <submittedName>
        <fullName evidence="6">4-hydroxyphenylacetate-3-hydroxylase</fullName>
    </submittedName>
</protein>
<name>A0A1M4N095_9RHOB</name>
<dbReference type="InterPro" id="IPR009100">
    <property type="entry name" value="AcylCoA_DH/oxidase_NM_dom_sf"/>
</dbReference>
<dbReference type="Pfam" id="PF03241">
    <property type="entry name" value="HpaB"/>
    <property type="match status" value="1"/>
</dbReference>
<organism evidence="6 7">
    <name type="scientific">Donghicola eburneus</name>
    <dbReference type="NCBI Taxonomy" id="393278"/>
    <lineage>
        <taxon>Bacteria</taxon>
        <taxon>Pseudomonadati</taxon>
        <taxon>Pseudomonadota</taxon>
        <taxon>Alphaproteobacteria</taxon>
        <taxon>Rhodobacterales</taxon>
        <taxon>Roseobacteraceae</taxon>
        <taxon>Donghicola</taxon>
    </lineage>
</organism>
<dbReference type="Gene3D" id="1.10.3140.10">
    <property type="entry name" value="4-hydroxybutyryl-coa dehydratase, domain 1"/>
    <property type="match status" value="1"/>
</dbReference>
<keyword evidence="7" id="KW-1185">Reference proteome</keyword>
<proteinExistence type="predicted"/>
<dbReference type="RefSeq" id="WP_072703993.1">
    <property type="nucleotide sequence ID" value="NZ_FMJB01000022.1"/>
</dbReference>
<dbReference type="SUPFAM" id="SSF56645">
    <property type="entry name" value="Acyl-CoA dehydrogenase NM domain-like"/>
    <property type="match status" value="1"/>
</dbReference>
<sequence>MIRKSSDYRDAIRKDRDIFLNGERIGDVTTHPAFAPAVDLRARIYDMQEDPQHRDVLTRTVDGQTNTVIAAVPFSQADWWAKRRVSDRVFSQLGGIASRTGDETVAELWALRDCRDALVDMNPQFARNIDAQILASQTDDLFRISANTDPKGNRSQRPSPEKPDALLRVVKETDAGIVVRGAKFETAAPYADLAYTKPNIANWGDTLPDEYAVGFVCDLNAKGLKFICRSGFARPGTEYDYPLSNRFDEIEALVVFDDVLIPWENVLFHRQPRAATLIRSTLHRYSAFFFVHRILVFADFLIGATLLSCRQTGIDHEQAVRDKLTRLSVWREAIHAHLTAAIALAEKSPAGQLMPNQSLLFAGRVHAVSQLNAMMHIARELCGGQLSLMPSAATFEASETAGWVQNFLSIGDDVVAEDRRKLLAFARDLINSEHASQKLSFQLFGQSPPHAHLASVYHTFDWDGPLNLVRDAAGLDTKTCRNDRSETDAATYGDWHAPEMPERQRTLAEFDTLEENLS</sequence>
<dbReference type="PANTHER" id="PTHR36117">
    <property type="entry name" value="4-HYDROXYPHENYLACETATE 3-MONOOXYGENASE-RELATED"/>
    <property type="match status" value="1"/>
</dbReference>
<dbReference type="PANTHER" id="PTHR36117:SF3">
    <property type="entry name" value="4-HYDROXYPHENYLACETATE 3-MONOOXYGENASE-RELATED"/>
    <property type="match status" value="1"/>
</dbReference>
<dbReference type="InterPro" id="IPR024674">
    <property type="entry name" value="HpaB/PvcC/4-BUDH_N"/>
</dbReference>
<dbReference type="Gene3D" id="2.40.110.10">
    <property type="entry name" value="Butyryl-CoA Dehydrogenase, subunit A, domain 2"/>
    <property type="match status" value="1"/>
</dbReference>
<dbReference type="InterPro" id="IPR036250">
    <property type="entry name" value="AcylCo_DH-like_C"/>
</dbReference>
<accession>A0A1M4N095</accession>
<reference evidence="7" key="1">
    <citation type="submission" date="2016-09" db="EMBL/GenBank/DDBJ databases">
        <authorList>
            <person name="Wibberg D."/>
        </authorList>
    </citation>
    <scope>NUCLEOTIDE SEQUENCE [LARGE SCALE GENOMIC DNA]</scope>
</reference>
<dbReference type="Pfam" id="PF11794">
    <property type="entry name" value="HpaB_N"/>
    <property type="match status" value="1"/>
</dbReference>
<dbReference type="InterPro" id="IPR046373">
    <property type="entry name" value="Acyl-CoA_Oxase/DH_mid-dom_sf"/>
</dbReference>
<dbReference type="GO" id="GO:0016627">
    <property type="term" value="F:oxidoreductase activity, acting on the CH-CH group of donors"/>
    <property type="evidence" value="ECO:0007669"/>
    <property type="project" value="InterPro"/>
</dbReference>
<dbReference type="Proteomes" id="UP000184085">
    <property type="component" value="Unassembled WGS sequence"/>
</dbReference>
<dbReference type="AlphaFoldDB" id="A0A1M4N095"/>
<evidence type="ECO:0000256" key="2">
    <source>
        <dbReference type="ARBA" id="ARBA00022827"/>
    </source>
</evidence>
<dbReference type="InterPro" id="IPR004925">
    <property type="entry name" value="HpaB/PvcC/4-BUDH"/>
</dbReference>
<dbReference type="InterPro" id="IPR024719">
    <property type="entry name" value="HpaB/PvcC/4-BUDH_C"/>
</dbReference>
<evidence type="ECO:0000259" key="5">
    <source>
        <dbReference type="Pfam" id="PF11794"/>
    </source>
</evidence>
<evidence type="ECO:0000256" key="3">
    <source>
        <dbReference type="ARBA" id="ARBA00023002"/>
    </source>
</evidence>
<feature type="domain" description="HpaB/PvcC/4-BUDH C-terminal" evidence="4">
    <location>
        <begin position="279"/>
        <end position="473"/>
    </location>
</feature>
<gene>
    <name evidence="6" type="ORF">KARMA_0652</name>
</gene>
<evidence type="ECO:0000313" key="6">
    <source>
        <dbReference type="EMBL" id="SCM66476.1"/>
    </source>
</evidence>